<evidence type="ECO:0000256" key="1">
    <source>
        <dbReference type="ARBA" id="ARBA00004496"/>
    </source>
</evidence>
<keyword evidence="8 11" id="KW-0653">Protein transport</keyword>
<evidence type="ECO:0000256" key="3">
    <source>
        <dbReference type="ARBA" id="ARBA00022448"/>
    </source>
</evidence>
<evidence type="ECO:0000259" key="12">
    <source>
        <dbReference type="Pfam" id="PF03416"/>
    </source>
</evidence>
<dbReference type="EC" id="3.4.22.-" evidence="11"/>
<comment type="catalytic activity">
    <reaction evidence="10">
        <text>[protein]-C-terminal L-amino acid-glycyl-phosphatidylethanolamide + H2O = [protein]-C-terminal L-amino acid-glycine + a 1,2-diacyl-sn-glycero-3-phosphoethanolamine</text>
        <dbReference type="Rhea" id="RHEA:67548"/>
        <dbReference type="Rhea" id="RHEA-COMP:17323"/>
        <dbReference type="Rhea" id="RHEA-COMP:17324"/>
        <dbReference type="ChEBI" id="CHEBI:15377"/>
        <dbReference type="ChEBI" id="CHEBI:64612"/>
        <dbReference type="ChEBI" id="CHEBI:172940"/>
        <dbReference type="ChEBI" id="CHEBI:172941"/>
    </reaction>
    <physiologicalReaction direction="left-to-right" evidence="10">
        <dbReference type="Rhea" id="RHEA:67549"/>
    </physiologicalReaction>
</comment>
<dbReference type="GO" id="GO:0000423">
    <property type="term" value="P:mitophagy"/>
    <property type="evidence" value="ECO:0007669"/>
    <property type="project" value="TreeGrafter"/>
</dbReference>
<keyword evidence="7" id="KW-0788">Thiol protease</keyword>
<evidence type="ECO:0000256" key="9">
    <source>
        <dbReference type="ARBA" id="ARBA00023006"/>
    </source>
</evidence>
<comment type="function">
    <text evidence="11">Cysteine protease that plays a key role in autophagy by mediating both proteolytic activation and delipidation of ATG8 family proteins.</text>
</comment>
<feature type="domain" description="Peptidase C54 catalytic" evidence="12">
    <location>
        <begin position="15"/>
        <end position="265"/>
    </location>
</feature>
<dbReference type="GO" id="GO:0019786">
    <property type="term" value="F:protein-phosphatidylethanolamide deconjugating activity"/>
    <property type="evidence" value="ECO:0007669"/>
    <property type="project" value="InterPro"/>
</dbReference>
<sequence length="298" mass="33874">MISYLKSFWGTSKEDHTDEYKERPRFTYRSDFAAIPNTNIISDIGWGCCYRCTQGIIAQYLKIIDEINHSLILTRFSNIKNDDIISLFEDTLEAPFSIQNLVSETSKLGVAPGEWAKPSQIAIAFSNILDNFNLHNYTTLNCLIEPSKIQDDSKYPMILMVSLMCGLQQLDELHFPFLKYVFSLPETIGIVSGYSGSAYYVVKIDDSENVFYFDPHVVQPAVATPDLYETFYNQKIMMMSLSQMNPSILLCFVCRDRESTEKLVTNLSEFPGSPVSLSECVSDEILEKVLDIDDLDLS</sequence>
<evidence type="ECO:0000256" key="8">
    <source>
        <dbReference type="ARBA" id="ARBA00022927"/>
    </source>
</evidence>
<keyword evidence="4 11" id="KW-0963">Cytoplasm</keyword>
<evidence type="ECO:0000313" key="13">
    <source>
        <dbReference type="EMBL" id="OHT01447.1"/>
    </source>
</evidence>
<name>A0A1J4JQK0_9EUKA</name>
<evidence type="ECO:0000256" key="2">
    <source>
        <dbReference type="ARBA" id="ARBA00010958"/>
    </source>
</evidence>
<dbReference type="GeneID" id="94842833"/>
<evidence type="ECO:0000256" key="6">
    <source>
        <dbReference type="ARBA" id="ARBA00022801"/>
    </source>
</evidence>
<dbReference type="PANTHER" id="PTHR22624:SF49">
    <property type="entry name" value="CYSTEINE PROTEASE"/>
    <property type="match status" value="1"/>
</dbReference>
<dbReference type="Pfam" id="PF03416">
    <property type="entry name" value="Peptidase_C54"/>
    <property type="match status" value="1"/>
</dbReference>
<dbReference type="GO" id="GO:0035973">
    <property type="term" value="P:aggrephagy"/>
    <property type="evidence" value="ECO:0007669"/>
    <property type="project" value="TreeGrafter"/>
</dbReference>
<accession>A0A1J4JQK0</accession>
<dbReference type="GO" id="GO:0034727">
    <property type="term" value="P:piecemeal microautophagy of the nucleus"/>
    <property type="evidence" value="ECO:0007669"/>
    <property type="project" value="TreeGrafter"/>
</dbReference>
<dbReference type="EMBL" id="MLAK01000912">
    <property type="protein sequence ID" value="OHT01447.1"/>
    <property type="molecule type" value="Genomic_DNA"/>
</dbReference>
<dbReference type="OrthoDB" id="2960936at2759"/>
<dbReference type="Proteomes" id="UP000179807">
    <property type="component" value="Unassembled WGS sequence"/>
</dbReference>
<keyword evidence="9 11" id="KW-0072">Autophagy</keyword>
<dbReference type="GO" id="GO:0000045">
    <property type="term" value="P:autophagosome assembly"/>
    <property type="evidence" value="ECO:0007669"/>
    <property type="project" value="TreeGrafter"/>
</dbReference>
<dbReference type="GO" id="GO:0015031">
    <property type="term" value="P:protein transport"/>
    <property type="evidence" value="ECO:0007669"/>
    <property type="project" value="UniProtKB-KW"/>
</dbReference>
<evidence type="ECO:0000313" key="14">
    <source>
        <dbReference type="Proteomes" id="UP000179807"/>
    </source>
</evidence>
<comment type="similarity">
    <text evidence="2 11">Belongs to the peptidase C54 family.</text>
</comment>
<keyword evidence="5 11" id="KW-0645">Protease</keyword>
<evidence type="ECO:0000256" key="5">
    <source>
        <dbReference type="ARBA" id="ARBA00022670"/>
    </source>
</evidence>
<evidence type="ECO:0000256" key="7">
    <source>
        <dbReference type="ARBA" id="ARBA00022807"/>
    </source>
</evidence>
<dbReference type="GO" id="GO:0016485">
    <property type="term" value="P:protein processing"/>
    <property type="evidence" value="ECO:0007669"/>
    <property type="project" value="TreeGrafter"/>
</dbReference>
<dbReference type="VEuPathDB" id="TrichDB:TRFO_31778"/>
<reference evidence="13" key="1">
    <citation type="submission" date="2016-10" db="EMBL/GenBank/DDBJ databases">
        <authorList>
            <person name="Benchimol M."/>
            <person name="Almeida L.G."/>
            <person name="Vasconcelos A.T."/>
            <person name="Perreira-Neves A."/>
            <person name="Rosa I.A."/>
            <person name="Tasca T."/>
            <person name="Bogo M.R."/>
            <person name="de Souza W."/>
        </authorList>
    </citation>
    <scope>NUCLEOTIDE SEQUENCE [LARGE SCALE GENOMIC DNA]</scope>
    <source>
        <strain evidence="13">K</strain>
    </source>
</reference>
<comment type="caution">
    <text evidence="13">The sequence shown here is derived from an EMBL/GenBank/DDBJ whole genome shotgun (WGS) entry which is preliminary data.</text>
</comment>
<dbReference type="PANTHER" id="PTHR22624">
    <property type="entry name" value="CYSTEINE PROTEASE ATG4"/>
    <property type="match status" value="1"/>
</dbReference>
<comment type="subcellular location">
    <subcellularLocation>
        <location evidence="1 11">Cytoplasm</location>
    </subcellularLocation>
</comment>
<dbReference type="RefSeq" id="XP_068354583.1">
    <property type="nucleotide sequence ID" value="XM_068508129.1"/>
</dbReference>
<dbReference type="GO" id="GO:0004197">
    <property type="term" value="F:cysteine-type endopeptidase activity"/>
    <property type="evidence" value="ECO:0007669"/>
    <property type="project" value="TreeGrafter"/>
</dbReference>
<dbReference type="AlphaFoldDB" id="A0A1J4JQK0"/>
<protein>
    <recommendedName>
        <fullName evidence="11">Cysteine protease</fullName>
        <ecNumber evidence="11">3.4.22.-</ecNumber>
    </recommendedName>
</protein>
<dbReference type="SUPFAM" id="SSF54001">
    <property type="entry name" value="Cysteine proteinases"/>
    <property type="match status" value="1"/>
</dbReference>
<proteinExistence type="inferred from homology"/>
<dbReference type="InterPro" id="IPR046792">
    <property type="entry name" value="Peptidase_C54_cat"/>
</dbReference>
<keyword evidence="6 11" id="KW-0378">Hydrolase</keyword>
<organism evidence="13 14">
    <name type="scientific">Tritrichomonas foetus</name>
    <dbReference type="NCBI Taxonomy" id="1144522"/>
    <lineage>
        <taxon>Eukaryota</taxon>
        <taxon>Metamonada</taxon>
        <taxon>Parabasalia</taxon>
        <taxon>Tritrichomonadida</taxon>
        <taxon>Tritrichomonadidae</taxon>
        <taxon>Tritrichomonas</taxon>
    </lineage>
</organism>
<evidence type="ECO:0000256" key="11">
    <source>
        <dbReference type="RuleBase" id="RU363115"/>
    </source>
</evidence>
<evidence type="ECO:0000256" key="4">
    <source>
        <dbReference type="ARBA" id="ARBA00022490"/>
    </source>
</evidence>
<dbReference type="InterPro" id="IPR038765">
    <property type="entry name" value="Papain-like_cys_pep_sf"/>
</dbReference>
<gene>
    <name evidence="13" type="ORF">TRFO_31778</name>
</gene>
<dbReference type="InterPro" id="IPR005078">
    <property type="entry name" value="Peptidase_C54"/>
</dbReference>
<evidence type="ECO:0000256" key="10">
    <source>
        <dbReference type="ARBA" id="ARBA00029362"/>
    </source>
</evidence>
<keyword evidence="14" id="KW-1185">Reference proteome</keyword>
<keyword evidence="3" id="KW-0813">Transport</keyword>
<dbReference type="GO" id="GO:0005737">
    <property type="term" value="C:cytoplasm"/>
    <property type="evidence" value="ECO:0007669"/>
    <property type="project" value="UniProtKB-SubCell"/>
</dbReference>